<dbReference type="InterPro" id="IPR002545">
    <property type="entry name" value="CheW-lke_dom"/>
</dbReference>
<evidence type="ECO:0000256" key="3">
    <source>
        <dbReference type="ARBA" id="ARBA00022490"/>
    </source>
</evidence>
<dbReference type="Proteomes" id="UP000217895">
    <property type="component" value="Chromosome"/>
</dbReference>
<keyword evidence="3" id="KW-0963">Cytoplasm</keyword>
<keyword evidence="6" id="KW-1185">Reference proteome</keyword>
<reference evidence="5 6" key="1">
    <citation type="submission" date="2017-06" db="EMBL/GenBank/DDBJ databases">
        <title>Genome sequencing of cyanobaciteial culture collection at National Institute for Environmental Studies (NIES).</title>
        <authorList>
            <person name="Hirose Y."/>
            <person name="Shimura Y."/>
            <person name="Fujisawa T."/>
            <person name="Nakamura Y."/>
            <person name="Kawachi M."/>
        </authorList>
    </citation>
    <scope>NUCLEOTIDE SEQUENCE [LARGE SCALE GENOMIC DNA]</scope>
    <source>
        <strain evidence="5 6">NIES-2135</strain>
    </source>
</reference>
<dbReference type="GO" id="GO:0007165">
    <property type="term" value="P:signal transduction"/>
    <property type="evidence" value="ECO:0007669"/>
    <property type="project" value="InterPro"/>
</dbReference>
<feature type="domain" description="CheW-like" evidence="4">
    <location>
        <begin position="81"/>
        <end position="227"/>
    </location>
</feature>
<accession>A0A1Z4JM21</accession>
<sequence length="230" mass="26411">MAIENCWNQIGVEGDRSCERLENVQHCRNCPMYSAGGRSLLDREIPFDYLQEWTQTLAQPLESQLSRSQSDLLEISQVRQTLSAMIFRLGSERFALPVCLLQEVIRPIPIHTLPHRSNDPFLGLVNCRGEILPCVSLSQFLQVEMPIDPTYSRLNLKRMMVVGQHRPLWVFPVDEVYCVHRFDPSELRDPPVVIAKASQAYTAGMIDWTNGKVNYLEIDSLLDTLDRRLL</sequence>
<protein>
    <recommendedName>
        <fullName evidence="2">Chemotaxis protein CheW</fullName>
    </recommendedName>
</protein>
<evidence type="ECO:0000313" key="5">
    <source>
        <dbReference type="EMBL" id="BAY57746.1"/>
    </source>
</evidence>
<dbReference type="PROSITE" id="PS50851">
    <property type="entry name" value="CHEW"/>
    <property type="match status" value="1"/>
</dbReference>
<dbReference type="InterPro" id="IPR036061">
    <property type="entry name" value="CheW-like_dom_sf"/>
</dbReference>
<dbReference type="GO" id="GO:0006935">
    <property type="term" value="P:chemotaxis"/>
    <property type="evidence" value="ECO:0007669"/>
    <property type="project" value="InterPro"/>
</dbReference>
<gene>
    <name evidence="5" type="ORF">NIES2135_46170</name>
</gene>
<dbReference type="GO" id="GO:0005829">
    <property type="term" value="C:cytosol"/>
    <property type="evidence" value="ECO:0007669"/>
    <property type="project" value="TreeGrafter"/>
</dbReference>
<evidence type="ECO:0000259" key="4">
    <source>
        <dbReference type="PROSITE" id="PS50851"/>
    </source>
</evidence>
<dbReference type="Gene3D" id="2.40.50.180">
    <property type="entry name" value="CheA-289, Domain 4"/>
    <property type="match status" value="1"/>
</dbReference>
<dbReference type="Gene3D" id="2.30.30.40">
    <property type="entry name" value="SH3 Domains"/>
    <property type="match status" value="1"/>
</dbReference>
<dbReference type="PANTHER" id="PTHR22617">
    <property type="entry name" value="CHEMOTAXIS SENSOR HISTIDINE KINASE-RELATED"/>
    <property type="match status" value="1"/>
</dbReference>
<evidence type="ECO:0000256" key="2">
    <source>
        <dbReference type="ARBA" id="ARBA00021483"/>
    </source>
</evidence>
<dbReference type="PANTHER" id="PTHR22617:SF45">
    <property type="entry name" value="CHEMOTAXIS PROTEIN CHEW"/>
    <property type="match status" value="1"/>
</dbReference>
<evidence type="ECO:0000256" key="1">
    <source>
        <dbReference type="ARBA" id="ARBA00004496"/>
    </source>
</evidence>
<dbReference type="SMART" id="SM00260">
    <property type="entry name" value="CheW"/>
    <property type="match status" value="1"/>
</dbReference>
<organism evidence="5 6">
    <name type="scientific">Leptolyngbya boryana NIES-2135</name>
    <dbReference type="NCBI Taxonomy" id="1973484"/>
    <lineage>
        <taxon>Bacteria</taxon>
        <taxon>Bacillati</taxon>
        <taxon>Cyanobacteriota</taxon>
        <taxon>Cyanophyceae</taxon>
        <taxon>Leptolyngbyales</taxon>
        <taxon>Leptolyngbyaceae</taxon>
        <taxon>Leptolyngbya group</taxon>
        <taxon>Leptolyngbya</taxon>
    </lineage>
</organism>
<dbReference type="Pfam" id="PF01584">
    <property type="entry name" value="CheW"/>
    <property type="match status" value="1"/>
</dbReference>
<evidence type="ECO:0000313" key="6">
    <source>
        <dbReference type="Proteomes" id="UP000217895"/>
    </source>
</evidence>
<dbReference type="AlphaFoldDB" id="A0A1Z4JM21"/>
<proteinExistence type="predicted"/>
<dbReference type="EMBL" id="AP018203">
    <property type="protein sequence ID" value="BAY57746.1"/>
    <property type="molecule type" value="Genomic_DNA"/>
</dbReference>
<name>A0A1Z4JM21_LEPBY</name>
<dbReference type="SUPFAM" id="SSF50341">
    <property type="entry name" value="CheW-like"/>
    <property type="match status" value="1"/>
</dbReference>
<dbReference type="InterPro" id="IPR039315">
    <property type="entry name" value="CheW"/>
</dbReference>
<comment type="subcellular location">
    <subcellularLocation>
        <location evidence="1">Cytoplasm</location>
    </subcellularLocation>
</comment>